<proteinExistence type="predicted"/>
<gene>
    <name evidence="3" type="ORF">CO2235_MP40093</name>
    <name evidence="2" type="ORF">CO2235_U90002</name>
    <name evidence="1" type="ORF">JTE92_11330</name>
</gene>
<evidence type="ECO:0000313" key="1">
    <source>
        <dbReference type="EMBL" id="QRQ91196.1"/>
    </source>
</evidence>
<dbReference type="Proteomes" id="UP000256862">
    <property type="component" value="Plasmid CO2235_mp"/>
</dbReference>
<protein>
    <submittedName>
        <fullName evidence="2">Uncharacterized protein</fullName>
    </submittedName>
</protein>
<evidence type="ECO:0000313" key="2">
    <source>
        <dbReference type="EMBL" id="SPC10292.1"/>
    </source>
</evidence>
<evidence type="ECO:0000313" key="3">
    <source>
        <dbReference type="EMBL" id="SPC20737.1"/>
    </source>
</evidence>
<sequence>MHEPPRPELRGVHAERIVRFVAQRGFTLAELNASLEGIEISAIRPHRAVTATRIL</sequence>
<reference evidence="1 5" key="3">
    <citation type="submission" date="2021-02" db="EMBL/GenBank/DDBJ databases">
        <title>Complete Genome Sequence of Cupriavidus oxalaticus Strain Ox1, a Soil Oxalate-Degrading Species.</title>
        <authorList>
            <person name="Palmieri F."/>
            <person name="Udriet P."/>
            <person name="Deuasquier M."/>
            <person name="Beaudoing E."/>
            <person name="Johnson S.L."/>
            <person name="Davenport K.W."/>
            <person name="Chain P.S."/>
            <person name="Bindschedler S."/>
            <person name="Junier P."/>
        </authorList>
    </citation>
    <scope>NUCLEOTIDE SEQUENCE [LARGE SCALE GENOMIC DNA]</scope>
    <source>
        <strain evidence="1 5">Ox1</strain>
    </source>
</reference>
<organism evidence="2 4">
    <name type="scientific">Cupriavidus oxalaticus</name>
    <dbReference type="NCBI Taxonomy" id="96344"/>
    <lineage>
        <taxon>Bacteria</taxon>
        <taxon>Pseudomonadati</taxon>
        <taxon>Pseudomonadota</taxon>
        <taxon>Betaproteobacteria</taxon>
        <taxon>Burkholderiales</taxon>
        <taxon>Burkholderiaceae</taxon>
        <taxon>Cupriavidus</taxon>
    </lineage>
</organism>
<name>A0A375FUR4_9BURK</name>
<evidence type="ECO:0000313" key="5">
    <source>
        <dbReference type="Proteomes" id="UP000623307"/>
    </source>
</evidence>
<accession>A0A375FUR4</accession>
<dbReference type="RefSeq" id="WP_157096910.1">
    <property type="nucleotide sequence ID" value="NZ_CP032518.1"/>
</dbReference>
<evidence type="ECO:0000313" key="4">
    <source>
        <dbReference type="Proteomes" id="UP000256862"/>
    </source>
</evidence>
<dbReference type="GeneID" id="303490121"/>
<dbReference type="EMBL" id="OGUS01000098">
    <property type="protein sequence ID" value="SPC10292.1"/>
    <property type="molecule type" value="Genomic_DNA"/>
</dbReference>
<reference evidence="2" key="1">
    <citation type="submission" date="2018-01" db="EMBL/GenBank/DDBJ databases">
        <authorList>
            <person name="Clerissi C."/>
        </authorList>
    </citation>
    <scope>NUCLEOTIDE SEQUENCE</scope>
    <source>
        <strain evidence="2">Cupriavidus oxalaticus LMG 2235</strain>
    </source>
</reference>
<dbReference type="EMBL" id="CP069811">
    <property type="protein sequence ID" value="QRQ91196.1"/>
    <property type="molecule type" value="Genomic_DNA"/>
</dbReference>
<dbReference type="EMBL" id="OGUS01000139">
    <property type="protein sequence ID" value="SPC20737.1"/>
    <property type="molecule type" value="Genomic_DNA"/>
</dbReference>
<dbReference type="AlphaFoldDB" id="A0A375FUR4"/>
<dbReference type="Proteomes" id="UP000623307">
    <property type="component" value="Chromosome 1"/>
</dbReference>
<keyword evidence="5" id="KW-1185">Reference proteome</keyword>
<reference evidence="4" key="2">
    <citation type="submission" date="2018-01" db="EMBL/GenBank/DDBJ databases">
        <authorList>
            <person name="Gaut B.S."/>
            <person name="Morton B.R."/>
            <person name="Clegg M.T."/>
            <person name="Duvall M.R."/>
        </authorList>
    </citation>
    <scope>NUCLEOTIDE SEQUENCE [LARGE SCALE GENOMIC DNA]</scope>
</reference>